<keyword evidence="1" id="KW-1133">Transmembrane helix</keyword>
<proteinExistence type="predicted"/>
<accession>E6K2G3</accession>
<dbReference type="AlphaFoldDB" id="E6K2G3"/>
<keyword evidence="1" id="KW-0472">Membrane</keyword>
<feature type="transmembrane region" description="Helical" evidence="1">
    <location>
        <begin position="53"/>
        <end position="73"/>
    </location>
</feature>
<protein>
    <submittedName>
        <fullName evidence="2">Uncharacterized protein</fullName>
    </submittedName>
</protein>
<feature type="transmembrane region" description="Helical" evidence="1">
    <location>
        <begin position="171"/>
        <end position="188"/>
    </location>
</feature>
<feature type="transmembrane region" description="Helical" evidence="1">
    <location>
        <begin position="238"/>
        <end position="262"/>
    </location>
</feature>
<keyword evidence="3" id="KW-1185">Reference proteome</keyword>
<dbReference type="EMBL" id="AEON01000002">
    <property type="protein sequence ID" value="EFT82951.1"/>
    <property type="molecule type" value="Genomic_DNA"/>
</dbReference>
<dbReference type="eggNOG" id="COG2141">
    <property type="taxonomic scope" value="Bacteria"/>
</dbReference>
<feature type="transmembrane region" description="Helical" evidence="1">
    <location>
        <begin position="136"/>
        <end position="159"/>
    </location>
</feature>
<dbReference type="InterPro" id="IPR049713">
    <property type="entry name" value="Pr6Pr-like"/>
</dbReference>
<evidence type="ECO:0000313" key="2">
    <source>
        <dbReference type="EMBL" id="EFT82951.1"/>
    </source>
</evidence>
<reference evidence="2 3" key="1">
    <citation type="submission" date="2010-12" db="EMBL/GenBank/DDBJ databases">
        <authorList>
            <person name="Muzny D."/>
            <person name="Qin X."/>
            <person name="Buhay C."/>
            <person name="Dugan-Rocha S."/>
            <person name="Ding Y."/>
            <person name="Chen G."/>
            <person name="Hawes A."/>
            <person name="Holder M."/>
            <person name="Jhangiani S."/>
            <person name="Johnson A."/>
            <person name="Khan Z."/>
            <person name="Li Z."/>
            <person name="Liu W."/>
            <person name="Liu X."/>
            <person name="Perez L."/>
            <person name="Shen H."/>
            <person name="Wang Q."/>
            <person name="Watt J."/>
            <person name="Xi L."/>
            <person name="Xin Y."/>
            <person name="Zhou J."/>
            <person name="Deng J."/>
            <person name="Jiang H."/>
            <person name="Liu Y."/>
            <person name="Qu J."/>
            <person name="Song X.-Z."/>
            <person name="Zhang L."/>
            <person name="Villasana D."/>
            <person name="Johnson A."/>
            <person name="Liu J."/>
            <person name="Liyanage D."/>
            <person name="Lorensuhewa L."/>
            <person name="Robinson T."/>
            <person name="Song A."/>
            <person name="Song B.-B."/>
            <person name="Dinh H."/>
            <person name="Thornton R."/>
            <person name="Coyle M."/>
            <person name="Francisco L."/>
            <person name="Jackson L."/>
            <person name="Javaid M."/>
            <person name="Korchina V."/>
            <person name="Kovar C."/>
            <person name="Mata R."/>
            <person name="Mathew T."/>
            <person name="Ngo R."/>
            <person name="Nguyen L."/>
            <person name="Nguyen N."/>
            <person name="Okwuonu G."/>
            <person name="Ongeri F."/>
            <person name="Pham C."/>
            <person name="Simmons D."/>
            <person name="Wilczek-Boney K."/>
            <person name="Hale W."/>
            <person name="Jakkamsetti A."/>
            <person name="Pham P."/>
            <person name="Ruth R."/>
            <person name="San Lucas F."/>
            <person name="Warren J."/>
            <person name="Zhang J."/>
            <person name="Zhao Z."/>
            <person name="Zhou C."/>
            <person name="Zhu D."/>
            <person name="Lee S."/>
            <person name="Bess C."/>
            <person name="Blankenburg K."/>
            <person name="Forbes L."/>
            <person name="Fu Q."/>
            <person name="Gubbala S."/>
            <person name="Hirani K."/>
            <person name="Jayaseelan J.C."/>
            <person name="Lara F."/>
            <person name="Munidasa M."/>
            <person name="Palculict T."/>
            <person name="Patil S."/>
            <person name="Pu L.-L."/>
            <person name="Saada N."/>
            <person name="Tang L."/>
            <person name="Weissenberger G."/>
            <person name="Zhu Y."/>
            <person name="Hemphill L."/>
            <person name="Shang Y."/>
            <person name="Youmans B."/>
            <person name="Ayvaz T."/>
            <person name="Ross M."/>
            <person name="Santibanez J."/>
            <person name="Aqrawi P."/>
            <person name="Gross S."/>
            <person name="Joshi V."/>
            <person name="Fowler G."/>
            <person name="Nazareth L."/>
            <person name="Reid J."/>
            <person name="Worley K."/>
            <person name="Petrosino J."/>
            <person name="Highlander S."/>
            <person name="Gibbs R."/>
        </authorList>
    </citation>
    <scope>NUCLEOTIDE SEQUENCE [LARGE SCALE GENOMIC DNA]</scope>
    <source>
        <strain evidence="2 3">DSM 10105</strain>
    </source>
</reference>
<dbReference type="HOGENOM" id="CLU_077680_2_0_11"/>
<dbReference type="Proteomes" id="UP000004946">
    <property type="component" value="Chromosome"/>
</dbReference>
<feature type="transmembrane region" description="Helical" evidence="1">
    <location>
        <begin position="197"/>
        <end position="218"/>
    </location>
</feature>
<evidence type="ECO:0000256" key="1">
    <source>
        <dbReference type="SAM" id="Phobius"/>
    </source>
</evidence>
<comment type="caution">
    <text evidence="2">The sequence shown here is derived from an EMBL/GenBank/DDBJ whole genome shotgun (WGS) entry which is preliminary data.</text>
</comment>
<keyword evidence="1" id="KW-0812">Transmembrane</keyword>
<organism evidence="2 3">
    <name type="scientific">Parascardovia denticolens DSM 10105 = JCM 12538</name>
    <dbReference type="NCBI Taxonomy" id="864564"/>
    <lineage>
        <taxon>Bacteria</taxon>
        <taxon>Bacillati</taxon>
        <taxon>Actinomycetota</taxon>
        <taxon>Actinomycetes</taxon>
        <taxon>Bifidobacteriales</taxon>
        <taxon>Bifidobacteriaceae</taxon>
        <taxon>Parascardovia</taxon>
    </lineage>
</organism>
<gene>
    <name evidence="2" type="ORF">HMPREF0620_1636</name>
</gene>
<sequence length="273" mass="30803">MKESLFRDSRRYQGIQEQQRMNAMTDMPAEKAETTRYDEIETAPLVKGTRPALWANAIIAWGGVLLTNTLAALGEYENIATGYGLFGSHPSVTSSWYGRLLQQLSYFTMWSNIMVAVVTLVLAINPARRTKWRKGIHLAALIMILVTAIIYATVISPYVRLKGWAVITNPWQHIVTPTVTWLVWLIWGPRDLSGSGVITRCLTVPLAWVVWMSLYGILVQEYPYGFVNVLVLGWASVIRNMLIVLAVSLVICALIVLLDWILGKLVLRTRKRD</sequence>
<feature type="transmembrane region" description="Helical" evidence="1">
    <location>
        <begin position="104"/>
        <end position="124"/>
    </location>
</feature>
<name>E6K2G3_PARDN</name>
<evidence type="ECO:0000313" key="3">
    <source>
        <dbReference type="Proteomes" id="UP000004946"/>
    </source>
</evidence>
<dbReference type="NCBIfam" id="NF038065">
    <property type="entry name" value="Pr6Pr"/>
    <property type="match status" value="1"/>
</dbReference>